<reference evidence="1" key="1">
    <citation type="submission" date="2017-07" db="EMBL/GenBank/DDBJ databases">
        <title>Taro Niue Genome Assembly and Annotation.</title>
        <authorList>
            <person name="Atibalentja N."/>
            <person name="Keating K."/>
            <person name="Fields C.J."/>
        </authorList>
    </citation>
    <scope>NUCLEOTIDE SEQUENCE</scope>
    <source>
        <strain evidence="1">Niue_2</strain>
        <tissue evidence="1">Leaf</tissue>
    </source>
</reference>
<organism evidence="1 2">
    <name type="scientific">Colocasia esculenta</name>
    <name type="common">Wild taro</name>
    <name type="synonym">Arum esculentum</name>
    <dbReference type="NCBI Taxonomy" id="4460"/>
    <lineage>
        <taxon>Eukaryota</taxon>
        <taxon>Viridiplantae</taxon>
        <taxon>Streptophyta</taxon>
        <taxon>Embryophyta</taxon>
        <taxon>Tracheophyta</taxon>
        <taxon>Spermatophyta</taxon>
        <taxon>Magnoliopsida</taxon>
        <taxon>Liliopsida</taxon>
        <taxon>Araceae</taxon>
        <taxon>Aroideae</taxon>
        <taxon>Colocasieae</taxon>
        <taxon>Colocasia</taxon>
    </lineage>
</organism>
<name>A0A843WNW6_COLES</name>
<comment type="caution">
    <text evidence="1">The sequence shown here is derived from an EMBL/GenBank/DDBJ whole genome shotgun (WGS) entry which is preliminary data.</text>
</comment>
<proteinExistence type="predicted"/>
<protein>
    <submittedName>
        <fullName evidence="1">Uncharacterized protein</fullName>
    </submittedName>
</protein>
<keyword evidence="2" id="KW-1185">Reference proteome</keyword>
<evidence type="ECO:0000313" key="1">
    <source>
        <dbReference type="EMBL" id="MQM11609.1"/>
    </source>
</evidence>
<gene>
    <name evidence="1" type="ORF">Taro_044515</name>
</gene>
<evidence type="ECO:0000313" key="2">
    <source>
        <dbReference type="Proteomes" id="UP000652761"/>
    </source>
</evidence>
<accession>A0A843WNW6</accession>
<sequence length="105" mass="11854">MVVAGCVLVRFHQNDVVIISGCCGVALWVEMSCRCFQLDYPCYSLLGCCRSRCGASDCAFGHGVGQFVFLIIFRVPWLRWWDFVCPRIGRLASFLAPYGLYQMVV</sequence>
<dbReference type="Proteomes" id="UP000652761">
    <property type="component" value="Unassembled WGS sequence"/>
</dbReference>
<dbReference type="AlphaFoldDB" id="A0A843WNW6"/>
<dbReference type="EMBL" id="NMUH01005030">
    <property type="protein sequence ID" value="MQM11609.1"/>
    <property type="molecule type" value="Genomic_DNA"/>
</dbReference>